<reference evidence="11 12" key="1">
    <citation type="journal article" date="2016" name="Mol. Biol. Evol.">
        <title>Comparative Genomics of Early-Diverging Mushroom-Forming Fungi Provides Insights into the Origins of Lignocellulose Decay Capabilities.</title>
        <authorList>
            <person name="Nagy L.G."/>
            <person name="Riley R."/>
            <person name="Tritt A."/>
            <person name="Adam C."/>
            <person name="Daum C."/>
            <person name="Floudas D."/>
            <person name="Sun H."/>
            <person name="Yadav J.S."/>
            <person name="Pangilinan J."/>
            <person name="Larsson K.H."/>
            <person name="Matsuura K."/>
            <person name="Barry K."/>
            <person name="Labutti K."/>
            <person name="Kuo R."/>
            <person name="Ohm R.A."/>
            <person name="Bhattacharya S.S."/>
            <person name="Shirouzu T."/>
            <person name="Yoshinaga Y."/>
            <person name="Martin F.M."/>
            <person name="Grigoriev I.V."/>
            <person name="Hibbett D.S."/>
        </authorList>
    </citation>
    <scope>NUCLEOTIDE SEQUENCE [LARGE SCALE GENOMIC DNA]</scope>
    <source>
        <strain evidence="11 12">HHB9708</strain>
    </source>
</reference>
<dbReference type="SMART" id="SM00387">
    <property type="entry name" value="HATPase_c"/>
    <property type="match status" value="1"/>
</dbReference>
<evidence type="ECO:0000256" key="7">
    <source>
        <dbReference type="SAM" id="MobiDB-lite"/>
    </source>
</evidence>
<dbReference type="GO" id="GO:0000155">
    <property type="term" value="F:phosphorelay sensor kinase activity"/>
    <property type="evidence" value="ECO:0007669"/>
    <property type="project" value="InterPro"/>
</dbReference>
<keyword evidence="8" id="KW-0812">Transmembrane</keyword>
<feature type="region of interest" description="Disordered" evidence="7">
    <location>
        <begin position="593"/>
        <end position="620"/>
    </location>
</feature>
<evidence type="ECO:0000313" key="12">
    <source>
        <dbReference type="Proteomes" id="UP000076722"/>
    </source>
</evidence>
<dbReference type="Pfam" id="PF02518">
    <property type="entry name" value="HATPase_c"/>
    <property type="match status" value="1"/>
</dbReference>
<dbReference type="EMBL" id="KV419404">
    <property type="protein sequence ID" value="KZS94496.1"/>
    <property type="molecule type" value="Genomic_DNA"/>
</dbReference>
<dbReference type="Pfam" id="PF00072">
    <property type="entry name" value="Response_reg"/>
    <property type="match status" value="1"/>
</dbReference>
<organism evidence="11 12">
    <name type="scientific">Sistotremastrum niveocremeum HHB9708</name>
    <dbReference type="NCBI Taxonomy" id="1314777"/>
    <lineage>
        <taxon>Eukaryota</taxon>
        <taxon>Fungi</taxon>
        <taxon>Dikarya</taxon>
        <taxon>Basidiomycota</taxon>
        <taxon>Agaricomycotina</taxon>
        <taxon>Agaricomycetes</taxon>
        <taxon>Sistotremastrales</taxon>
        <taxon>Sistotremastraceae</taxon>
        <taxon>Sertulicium</taxon>
        <taxon>Sertulicium niveocremeum</taxon>
    </lineage>
</organism>
<protein>
    <recommendedName>
        <fullName evidence="2">histidine kinase</fullName>
        <ecNumber evidence="2">2.7.13.3</ecNumber>
    </recommendedName>
</protein>
<feature type="region of interest" description="Disordered" evidence="7">
    <location>
        <begin position="798"/>
        <end position="874"/>
    </location>
</feature>
<evidence type="ECO:0000259" key="9">
    <source>
        <dbReference type="PROSITE" id="PS50109"/>
    </source>
</evidence>
<dbReference type="GO" id="GO:0009927">
    <property type="term" value="F:histidine phosphotransfer kinase activity"/>
    <property type="evidence" value="ECO:0007669"/>
    <property type="project" value="TreeGrafter"/>
</dbReference>
<dbReference type="SUPFAM" id="SSF55874">
    <property type="entry name" value="ATPase domain of HSP90 chaperone/DNA topoisomerase II/histidine kinase"/>
    <property type="match status" value="1"/>
</dbReference>
<dbReference type="InterPro" id="IPR036890">
    <property type="entry name" value="HATPase_C_sf"/>
</dbReference>
<feature type="transmembrane region" description="Helical" evidence="8">
    <location>
        <begin position="275"/>
        <end position="299"/>
    </location>
</feature>
<evidence type="ECO:0000256" key="2">
    <source>
        <dbReference type="ARBA" id="ARBA00012438"/>
    </source>
</evidence>
<keyword evidence="12" id="KW-1185">Reference proteome</keyword>
<dbReference type="CDD" id="cd00082">
    <property type="entry name" value="HisKA"/>
    <property type="match status" value="1"/>
</dbReference>
<dbReference type="PROSITE" id="PS50110">
    <property type="entry name" value="RESPONSE_REGULATORY"/>
    <property type="match status" value="1"/>
</dbReference>
<dbReference type="SUPFAM" id="SSF52172">
    <property type="entry name" value="CheY-like"/>
    <property type="match status" value="1"/>
</dbReference>
<dbReference type="SMART" id="SM00388">
    <property type="entry name" value="HisKA"/>
    <property type="match status" value="1"/>
</dbReference>
<dbReference type="AlphaFoldDB" id="A0A164VV34"/>
<dbReference type="InterPro" id="IPR005467">
    <property type="entry name" value="His_kinase_dom"/>
</dbReference>
<dbReference type="Gene3D" id="1.10.287.130">
    <property type="match status" value="1"/>
</dbReference>
<evidence type="ECO:0000256" key="4">
    <source>
        <dbReference type="ARBA" id="ARBA00022679"/>
    </source>
</evidence>
<dbReference type="InterPro" id="IPR036097">
    <property type="entry name" value="HisK_dim/P_sf"/>
</dbReference>
<evidence type="ECO:0000256" key="5">
    <source>
        <dbReference type="ARBA" id="ARBA00022777"/>
    </source>
</evidence>
<comment type="catalytic activity">
    <reaction evidence="1">
        <text>ATP + protein L-histidine = ADP + protein N-phospho-L-histidine.</text>
        <dbReference type="EC" id="2.7.13.3"/>
    </reaction>
</comment>
<dbReference type="OrthoDB" id="60033at2759"/>
<dbReference type="Gene3D" id="3.30.565.10">
    <property type="entry name" value="Histidine kinase-like ATPase, C-terminal domain"/>
    <property type="match status" value="1"/>
</dbReference>
<dbReference type="Proteomes" id="UP000076722">
    <property type="component" value="Unassembled WGS sequence"/>
</dbReference>
<dbReference type="InterPro" id="IPR004358">
    <property type="entry name" value="Sig_transdc_His_kin-like_C"/>
</dbReference>
<feature type="compositionally biased region" description="Polar residues" evidence="7">
    <location>
        <begin position="135"/>
        <end position="145"/>
    </location>
</feature>
<feature type="compositionally biased region" description="Polar residues" evidence="7">
    <location>
        <begin position="861"/>
        <end position="874"/>
    </location>
</feature>
<dbReference type="STRING" id="1314777.A0A164VV34"/>
<feature type="transmembrane region" description="Helical" evidence="8">
    <location>
        <begin position="244"/>
        <end position="263"/>
    </location>
</feature>
<dbReference type="InterPro" id="IPR003594">
    <property type="entry name" value="HATPase_dom"/>
</dbReference>
<dbReference type="SMART" id="SM00448">
    <property type="entry name" value="REC"/>
    <property type="match status" value="1"/>
</dbReference>
<keyword evidence="4" id="KW-0808">Transferase</keyword>
<dbReference type="Pfam" id="PF00512">
    <property type="entry name" value="HisKA"/>
    <property type="match status" value="1"/>
</dbReference>
<dbReference type="PANTHER" id="PTHR43047:SF66">
    <property type="entry name" value="HISKA"/>
    <property type="match status" value="1"/>
</dbReference>
<dbReference type="Gene3D" id="3.40.50.2300">
    <property type="match status" value="1"/>
</dbReference>
<dbReference type="GO" id="GO:0005886">
    <property type="term" value="C:plasma membrane"/>
    <property type="evidence" value="ECO:0007669"/>
    <property type="project" value="TreeGrafter"/>
</dbReference>
<dbReference type="PRINTS" id="PR00344">
    <property type="entry name" value="BCTRLSENSOR"/>
</dbReference>
<evidence type="ECO:0000256" key="6">
    <source>
        <dbReference type="PROSITE-ProRule" id="PRU00169"/>
    </source>
</evidence>
<feature type="domain" description="Response regulatory" evidence="10">
    <location>
        <begin position="942"/>
        <end position="1078"/>
    </location>
</feature>
<keyword evidence="8" id="KW-1133">Transmembrane helix</keyword>
<evidence type="ECO:0000256" key="3">
    <source>
        <dbReference type="ARBA" id="ARBA00022553"/>
    </source>
</evidence>
<keyword evidence="5" id="KW-0418">Kinase</keyword>
<dbReference type="PANTHER" id="PTHR43047">
    <property type="entry name" value="TWO-COMPONENT HISTIDINE PROTEIN KINASE"/>
    <property type="match status" value="1"/>
</dbReference>
<feature type="transmembrane region" description="Helical" evidence="8">
    <location>
        <begin position="215"/>
        <end position="238"/>
    </location>
</feature>
<evidence type="ECO:0000313" key="11">
    <source>
        <dbReference type="EMBL" id="KZS94496.1"/>
    </source>
</evidence>
<feature type="compositionally biased region" description="Basic and acidic residues" evidence="7">
    <location>
        <begin position="593"/>
        <end position="615"/>
    </location>
</feature>
<feature type="region of interest" description="Disordered" evidence="7">
    <location>
        <begin position="134"/>
        <end position="154"/>
    </location>
</feature>
<dbReference type="InterPro" id="IPR003661">
    <property type="entry name" value="HisK_dim/P_dom"/>
</dbReference>
<sequence length="1096" mass="121693">MRLWWKPRSRSLTPTDSEVTKLEYLQRRSHFQPYNVTPDLPPPALISSSRRRRSKSIRIQTRPLKVHWEEFVKRLGAGSALSESNLDISPDPEGSQPQSIFKSGPPTIDHDEDPRVVEQLVVDNTFAHYHGEKSVTASDHGNSPEKSGGSHQIGPITENADSIFGHDGFWSTFPPWIFFRYRLVPTVHTFFQPRYHEADAERAYRREIWYQSKTLAIYSSLFFVLNWLLGIALVAKPFALADKIFYYGIAPCLTVPLPFMVIYDWPVDRRLFYQPFLGISAWSWSIYQLLFVYLCGLYGSHSHFPCGNNDFLDLFYYTTAMQTISLFGLKSDRFTALLSSITFFILMCTLELPVRHSWIRTSLNFAAFQLFILYLHYGREMSERRLHSLRMQLKMQYIATQKAQIAERKAADSKRRLTSYIFHEVRVPLNTALLAVQNMEASGILKKGEHIESAALEGSLNMMSKVLNDVLDFNRMDTGRFESVHKPYHFHQVMRSMILPLRLAAESKGLTLSVDLDCRVDEVARRAYYKAQGLSEEDIRNMMDCYPDEPGVVVGDEMRFRQLVTNLSSNACKFTPAGGSVHVSTKLLLPEHHDRRKSFDHPESPTHDSKPEGRRPSLSSRHLSFHNSALDDSLEFLVVRIEVTDTGLGIKPNDLIENKLFSPYVQTEIGRSQGGKGTGLGLALVRHIVSLSKGRLGVSSQLGKGSTFWVELALGIGKKALGNDSTSGIPSPMLGSHGGLNQDRMAVVFENNRGHSMAGEMMTPATEFGVSMAASEYISSRDAGAAYLASLPQPPAPLGTILETGSPLKTGVDLSNGNSPTDREASPGSSDIAEEAEGSCSTNEIDVPSSEHRATEETDTIGPSSTLGGTNVPSVFSKRSRSAAQICRPSYVELPPRPSFSGMYSTPSSPAGSSIFHTPAISAYGHGHSSSEFSLSFDRPLVVLCVDDDALTRTLMKKMLTRLGCSVLTAQDGQMALDILLGQALPTPQELPDTPNSGSTLQTQPKIDLVFLDNQMPVLSGLDVVRRLRAMGRDDFVVGVTGNALLGDVAEYKTAGADHVLTKPVLEKSLRSMLYLADERRKNLTPPEFPPEVRSP</sequence>
<evidence type="ECO:0000256" key="1">
    <source>
        <dbReference type="ARBA" id="ARBA00000085"/>
    </source>
</evidence>
<keyword evidence="8" id="KW-0472">Membrane</keyword>
<feature type="transmembrane region" description="Helical" evidence="8">
    <location>
        <begin position="334"/>
        <end position="352"/>
    </location>
</feature>
<gene>
    <name evidence="11" type="ORF">SISNIDRAFT_453422</name>
</gene>
<dbReference type="InterPro" id="IPR001789">
    <property type="entry name" value="Sig_transdc_resp-reg_receiver"/>
</dbReference>
<feature type="modified residue" description="4-aspartylphosphate" evidence="6">
    <location>
        <position position="1013"/>
    </location>
</feature>
<evidence type="ECO:0000259" key="10">
    <source>
        <dbReference type="PROSITE" id="PS50110"/>
    </source>
</evidence>
<dbReference type="CDD" id="cd17546">
    <property type="entry name" value="REC_hyHK_CKI1_RcsC-like"/>
    <property type="match status" value="1"/>
</dbReference>
<dbReference type="SUPFAM" id="SSF47384">
    <property type="entry name" value="Homodimeric domain of signal transducing histidine kinase"/>
    <property type="match status" value="1"/>
</dbReference>
<keyword evidence="3 6" id="KW-0597">Phosphoprotein</keyword>
<feature type="transmembrane region" description="Helical" evidence="8">
    <location>
        <begin position="358"/>
        <end position="377"/>
    </location>
</feature>
<feature type="region of interest" description="Disordered" evidence="7">
    <location>
        <begin position="32"/>
        <end position="56"/>
    </location>
</feature>
<name>A0A164VV34_9AGAM</name>
<feature type="domain" description="Histidine kinase" evidence="9">
    <location>
        <begin position="420"/>
        <end position="716"/>
    </location>
</feature>
<dbReference type="InterPro" id="IPR011006">
    <property type="entry name" value="CheY-like_superfamily"/>
</dbReference>
<accession>A0A164VV34</accession>
<dbReference type="PROSITE" id="PS50109">
    <property type="entry name" value="HIS_KIN"/>
    <property type="match status" value="1"/>
</dbReference>
<proteinExistence type="predicted"/>
<evidence type="ECO:0000256" key="8">
    <source>
        <dbReference type="SAM" id="Phobius"/>
    </source>
</evidence>
<dbReference type="EC" id="2.7.13.3" evidence="2"/>
<feature type="region of interest" description="Disordered" evidence="7">
    <location>
        <begin position="82"/>
        <end position="111"/>
    </location>
</feature>